<dbReference type="Gene3D" id="1.10.510.10">
    <property type="entry name" value="Transferase(Phosphotransferase) domain 1"/>
    <property type="match status" value="1"/>
</dbReference>
<sequence length="327" mass="35251">MEGEYRRDQSIALLIIVVVAVLALVSLTLAFSYYCYISNKVAKHLDSLSKSPKEEREKAAPLSGSRSGEEAPVVVSERGVQVFTYKQLHSATAGFGKGNVVSHGSSGAVYRGVLADGREVAVKIMGRPGMPGEEEFKLEVELLTHLRSPYLLMLIGHCSDGGHRILVYEFVANGGLQEHLYPRGDFGLAKLGSEIAGGHASTRVLGTQGYVAPECALTGNLTTKSDVYSYGVVLLELLTGRVPVDMTRPPGEGVLVSWALPLISDREKIVQIMDPALEGQYSVKDAVQVAAIAAMCVQAEADYRPLMADVVHSLLPLLRNRSSAKHF</sequence>
<dbReference type="Proteomes" id="UP000317650">
    <property type="component" value="Chromosome 7"/>
</dbReference>
<proteinExistence type="predicted"/>
<keyword evidence="2" id="KW-0808">Transferase</keyword>
<dbReference type="AlphaFoldDB" id="A0A4V4H6P2"/>
<dbReference type="STRING" id="52838.A0A4V4H6P2"/>
<dbReference type="EMBL" id="PYDT01000005">
    <property type="protein sequence ID" value="THU60716.1"/>
    <property type="molecule type" value="Genomic_DNA"/>
</dbReference>
<keyword evidence="3 5" id="KW-0472">Membrane</keyword>
<evidence type="ECO:0000256" key="5">
    <source>
        <dbReference type="SAM" id="Phobius"/>
    </source>
</evidence>
<keyword evidence="2" id="KW-0723">Serine/threonine-protein kinase</keyword>
<comment type="caution">
    <text evidence="7">The sequence shown here is derived from an EMBL/GenBank/DDBJ whole genome shotgun (WGS) entry which is preliminary data.</text>
</comment>
<dbReference type="GO" id="GO:0004674">
    <property type="term" value="F:protein serine/threonine kinase activity"/>
    <property type="evidence" value="ECO:0007669"/>
    <property type="project" value="UniProtKB-KW"/>
</dbReference>
<accession>A0A4V4H6P2</accession>
<dbReference type="SUPFAM" id="SSF56112">
    <property type="entry name" value="Protein kinase-like (PK-like)"/>
    <property type="match status" value="1"/>
</dbReference>
<feature type="region of interest" description="Disordered" evidence="4">
    <location>
        <begin position="48"/>
        <end position="72"/>
    </location>
</feature>
<keyword evidence="5" id="KW-1133">Transmembrane helix</keyword>
<evidence type="ECO:0000313" key="8">
    <source>
        <dbReference type="Proteomes" id="UP000317650"/>
    </source>
</evidence>
<evidence type="ECO:0000259" key="6">
    <source>
        <dbReference type="PROSITE" id="PS50011"/>
    </source>
</evidence>
<gene>
    <name evidence="7" type="ORF">C4D60_Mb07t15690</name>
</gene>
<evidence type="ECO:0000256" key="2">
    <source>
        <dbReference type="ARBA" id="ARBA00022527"/>
    </source>
</evidence>
<dbReference type="GO" id="GO:0016020">
    <property type="term" value="C:membrane"/>
    <property type="evidence" value="ECO:0007669"/>
    <property type="project" value="UniProtKB-SubCell"/>
</dbReference>
<keyword evidence="8" id="KW-1185">Reference proteome</keyword>
<evidence type="ECO:0000313" key="7">
    <source>
        <dbReference type="EMBL" id="THU60716.1"/>
    </source>
</evidence>
<feature type="transmembrane region" description="Helical" evidence="5">
    <location>
        <begin position="12"/>
        <end position="34"/>
    </location>
</feature>
<evidence type="ECO:0000256" key="1">
    <source>
        <dbReference type="ARBA" id="ARBA00004370"/>
    </source>
</evidence>
<organism evidence="7 8">
    <name type="scientific">Musa balbisiana</name>
    <name type="common">Banana</name>
    <dbReference type="NCBI Taxonomy" id="52838"/>
    <lineage>
        <taxon>Eukaryota</taxon>
        <taxon>Viridiplantae</taxon>
        <taxon>Streptophyta</taxon>
        <taxon>Embryophyta</taxon>
        <taxon>Tracheophyta</taxon>
        <taxon>Spermatophyta</taxon>
        <taxon>Magnoliopsida</taxon>
        <taxon>Liliopsida</taxon>
        <taxon>Zingiberales</taxon>
        <taxon>Musaceae</taxon>
        <taxon>Musa</taxon>
    </lineage>
</organism>
<dbReference type="InterPro" id="IPR000719">
    <property type="entry name" value="Prot_kinase_dom"/>
</dbReference>
<dbReference type="InterPro" id="IPR001245">
    <property type="entry name" value="Ser-Thr/Tyr_kinase_cat_dom"/>
</dbReference>
<dbReference type="PANTHER" id="PTHR47985:SF24">
    <property type="entry name" value="PROTEIN KINASE SUPERFAMILY PROTEIN"/>
    <property type="match status" value="1"/>
</dbReference>
<feature type="domain" description="Protein kinase" evidence="6">
    <location>
        <begin position="1"/>
        <end position="315"/>
    </location>
</feature>
<dbReference type="PANTHER" id="PTHR47985">
    <property type="entry name" value="OS07G0668900 PROTEIN"/>
    <property type="match status" value="1"/>
</dbReference>
<dbReference type="GO" id="GO:0005524">
    <property type="term" value="F:ATP binding"/>
    <property type="evidence" value="ECO:0007669"/>
    <property type="project" value="InterPro"/>
</dbReference>
<comment type="subcellular location">
    <subcellularLocation>
        <location evidence="1">Membrane</location>
    </subcellularLocation>
</comment>
<keyword evidence="5" id="KW-0812">Transmembrane</keyword>
<dbReference type="Gene3D" id="3.30.200.20">
    <property type="entry name" value="Phosphorylase Kinase, domain 1"/>
    <property type="match status" value="1"/>
</dbReference>
<dbReference type="PROSITE" id="PS50011">
    <property type="entry name" value="PROTEIN_KINASE_DOM"/>
    <property type="match status" value="1"/>
</dbReference>
<protein>
    <recommendedName>
        <fullName evidence="6">Protein kinase domain-containing protein</fullName>
    </recommendedName>
</protein>
<evidence type="ECO:0000256" key="4">
    <source>
        <dbReference type="SAM" id="MobiDB-lite"/>
    </source>
</evidence>
<name>A0A4V4H6P2_MUSBA</name>
<dbReference type="Pfam" id="PF07714">
    <property type="entry name" value="PK_Tyr_Ser-Thr"/>
    <property type="match status" value="2"/>
</dbReference>
<evidence type="ECO:0000256" key="3">
    <source>
        <dbReference type="ARBA" id="ARBA00023136"/>
    </source>
</evidence>
<keyword evidence="2" id="KW-0418">Kinase</keyword>
<reference evidence="7 8" key="1">
    <citation type="journal article" date="2019" name="Nat. Plants">
        <title>Genome sequencing of Musa balbisiana reveals subgenome evolution and function divergence in polyploid bananas.</title>
        <authorList>
            <person name="Yao X."/>
        </authorList>
    </citation>
    <scope>NUCLEOTIDE SEQUENCE [LARGE SCALE GENOMIC DNA]</scope>
    <source>
        <strain evidence="8">cv. DH-PKW</strain>
        <tissue evidence="7">Leaves</tissue>
    </source>
</reference>
<dbReference type="InterPro" id="IPR011009">
    <property type="entry name" value="Kinase-like_dom_sf"/>
</dbReference>
<feature type="compositionally biased region" description="Basic and acidic residues" evidence="4">
    <location>
        <begin position="48"/>
        <end position="59"/>
    </location>
</feature>